<dbReference type="InterPro" id="IPR009724">
    <property type="entry name" value="TMEM70"/>
</dbReference>
<keyword evidence="2 3" id="KW-0812">Transmembrane</keyword>
<dbReference type="AlphaFoldDB" id="A0A1Q3F3X7"/>
<name>A0A1Q3F3X7_CULTA</name>
<feature type="transmembrane region" description="Helical" evidence="2">
    <location>
        <begin position="72"/>
        <end position="91"/>
    </location>
</feature>
<protein>
    <submittedName>
        <fullName evidence="3">Putative transmembrane protein 70 log mitochondrial</fullName>
    </submittedName>
</protein>
<evidence type="ECO:0000256" key="2">
    <source>
        <dbReference type="SAM" id="Phobius"/>
    </source>
</evidence>
<dbReference type="InterPro" id="IPR045325">
    <property type="entry name" value="TMEM70/TMEM186/TMEM223"/>
</dbReference>
<dbReference type="EMBL" id="GFDL01012773">
    <property type="protein sequence ID" value="JAV22272.1"/>
    <property type="molecule type" value="Transcribed_RNA"/>
</dbReference>
<evidence type="ECO:0000313" key="3">
    <source>
        <dbReference type="EMBL" id="JAV22272.1"/>
    </source>
</evidence>
<reference evidence="3" key="1">
    <citation type="submission" date="2017-01" db="EMBL/GenBank/DDBJ databases">
        <title>A deep insight into the sialotranscriptome of adult male and female Cluex tarsalis mosquitoes.</title>
        <authorList>
            <person name="Ribeiro J.M."/>
            <person name="Moreira F."/>
            <person name="Bernard K.A."/>
            <person name="Calvo E."/>
        </authorList>
    </citation>
    <scope>NUCLEOTIDE SEQUENCE</scope>
    <source>
        <strain evidence="3">Kern County</strain>
        <tissue evidence="3">Salivary glands</tissue>
    </source>
</reference>
<dbReference type="PANTHER" id="PTHR13281:SF0">
    <property type="entry name" value="TRANSMEMBRANE PROTEIN 70, MITOCHONDRIAL"/>
    <property type="match status" value="1"/>
</dbReference>
<sequence length="223" mass="24894">MLSLRLLTRSLGQQHVLPAASRINHETAHQLLTGTRNRSLRTALRCLSSSQTPGTDSDFKVYYGILSPQIRAVKVFSLATSIGGVIAQPILLEQAAKIGGTPMIVAICGIAGFFTFVTPLLLHLITKRYVTELFYDVTTKEYTASTITFFLMKQQTKFKLEDVVVPEVPGVFTTFMVGKKSLFVDPKLFPDPTHYIKIMGYDKPIDFKFEEARQGTEQDQGKK</sequence>
<comment type="similarity">
    <text evidence="1">Belongs to the TMEM70 family.</text>
</comment>
<feature type="transmembrane region" description="Helical" evidence="2">
    <location>
        <begin position="103"/>
        <end position="125"/>
    </location>
</feature>
<dbReference type="GO" id="GO:0033615">
    <property type="term" value="P:mitochondrial proton-transporting ATP synthase complex assembly"/>
    <property type="evidence" value="ECO:0007669"/>
    <property type="project" value="TreeGrafter"/>
</dbReference>
<keyword evidence="2" id="KW-0472">Membrane</keyword>
<proteinExistence type="inferred from homology"/>
<evidence type="ECO:0000256" key="1">
    <source>
        <dbReference type="ARBA" id="ARBA00005280"/>
    </source>
</evidence>
<dbReference type="Pfam" id="PF06979">
    <property type="entry name" value="TMEM70"/>
    <property type="match status" value="1"/>
</dbReference>
<dbReference type="GO" id="GO:0031966">
    <property type="term" value="C:mitochondrial membrane"/>
    <property type="evidence" value="ECO:0007669"/>
    <property type="project" value="TreeGrafter"/>
</dbReference>
<keyword evidence="2" id="KW-1133">Transmembrane helix</keyword>
<organism evidence="3">
    <name type="scientific">Culex tarsalis</name>
    <name type="common">Encephalitis mosquito</name>
    <dbReference type="NCBI Taxonomy" id="7177"/>
    <lineage>
        <taxon>Eukaryota</taxon>
        <taxon>Metazoa</taxon>
        <taxon>Ecdysozoa</taxon>
        <taxon>Arthropoda</taxon>
        <taxon>Hexapoda</taxon>
        <taxon>Insecta</taxon>
        <taxon>Pterygota</taxon>
        <taxon>Neoptera</taxon>
        <taxon>Endopterygota</taxon>
        <taxon>Diptera</taxon>
        <taxon>Nematocera</taxon>
        <taxon>Culicoidea</taxon>
        <taxon>Culicidae</taxon>
        <taxon>Culicinae</taxon>
        <taxon>Culicini</taxon>
        <taxon>Culex</taxon>
        <taxon>Culex</taxon>
    </lineage>
</organism>
<dbReference type="PANTHER" id="PTHR13281">
    <property type="entry name" value="TRANSMEMBRANE PROTEIN 70, MITOCHONDRIAL"/>
    <property type="match status" value="1"/>
</dbReference>
<accession>A0A1Q3F3X7</accession>